<dbReference type="Proteomes" id="UP001165135">
    <property type="component" value="Unassembled WGS sequence"/>
</dbReference>
<proteinExistence type="predicted"/>
<dbReference type="RefSeq" id="WP_285632524.1">
    <property type="nucleotide sequence ID" value="NZ_BSTJ01000013.1"/>
</dbReference>
<dbReference type="Pfam" id="PF14525">
    <property type="entry name" value="AraC_binding_2"/>
    <property type="match status" value="1"/>
</dbReference>
<name>A0A9W6RTY2_9ACTN</name>
<dbReference type="AlphaFoldDB" id="A0A9W6RTY2"/>
<accession>A0A9W6RTY2</accession>
<evidence type="ECO:0000313" key="2">
    <source>
        <dbReference type="EMBL" id="GLY80072.1"/>
    </source>
</evidence>
<evidence type="ECO:0000259" key="1">
    <source>
        <dbReference type="Pfam" id="PF14525"/>
    </source>
</evidence>
<comment type="caution">
    <text evidence="2">The sequence shown here is derived from an EMBL/GenBank/DDBJ whole genome shotgun (WGS) entry which is preliminary data.</text>
</comment>
<evidence type="ECO:0000313" key="3">
    <source>
        <dbReference type="Proteomes" id="UP001165135"/>
    </source>
</evidence>
<dbReference type="EMBL" id="BSTJ01000013">
    <property type="protein sequence ID" value="GLY80072.1"/>
    <property type="molecule type" value="Genomic_DNA"/>
</dbReference>
<dbReference type="InterPro" id="IPR035418">
    <property type="entry name" value="AraC-bd_2"/>
</dbReference>
<organism evidence="2 3">
    <name type="scientific">Actinoallomurus iriomotensis</name>
    <dbReference type="NCBI Taxonomy" id="478107"/>
    <lineage>
        <taxon>Bacteria</taxon>
        <taxon>Bacillati</taxon>
        <taxon>Actinomycetota</taxon>
        <taxon>Actinomycetes</taxon>
        <taxon>Streptosporangiales</taxon>
        <taxon>Thermomonosporaceae</taxon>
        <taxon>Actinoallomurus</taxon>
    </lineage>
</organism>
<reference evidence="2" key="1">
    <citation type="submission" date="2023-03" db="EMBL/GenBank/DDBJ databases">
        <title>Actinoallomurus iriomotensis NBRC 103681.</title>
        <authorList>
            <person name="Ichikawa N."/>
            <person name="Sato H."/>
            <person name="Tonouchi N."/>
        </authorList>
    </citation>
    <scope>NUCLEOTIDE SEQUENCE</scope>
    <source>
        <strain evidence="2">NBRC 103681</strain>
    </source>
</reference>
<gene>
    <name evidence="2" type="ORF">Airi01_083390</name>
</gene>
<sequence length="113" mass="12483">MLTAPSLTIRRTPRLIRRADPETLFVTCTVRGHAVGEQAGRQADLRIGDLMLRDSSRPYLTRFGSGDPAGGRLLSLQFPRSMLPLPERSVRRLSAVRIRGDRGIGALASQFLL</sequence>
<protein>
    <recommendedName>
        <fullName evidence="1">Transcription regulator HTH AraC- type ligand binding domain-containing protein</fullName>
    </recommendedName>
</protein>
<feature type="domain" description="Transcription regulator HTH AraC- type ligand binding" evidence="1">
    <location>
        <begin position="12"/>
        <end position="112"/>
    </location>
</feature>